<dbReference type="PATRIC" id="fig|189381.10.peg.2401"/>
<evidence type="ECO:0000313" key="4">
    <source>
        <dbReference type="Proteomes" id="UP000076510"/>
    </source>
</evidence>
<keyword evidence="2" id="KW-0012">Acyltransferase</keyword>
<dbReference type="InterPro" id="IPR016181">
    <property type="entry name" value="Acyl_CoA_acyltransferase"/>
</dbReference>
<dbReference type="SUPFAM" id="SSF55729">
    <property type="entry name" value="Acyl-CoA N-acyltransferases (Nat)"/>
    <property type="match status" value="1"/>
</dbReference>
<dbReference type="InterPro" id="IPR000182">
    <property type="entry name" value="GNAT_dom"/>
</dbReference>
<proteinExistence type="predicted"/>
<gene>
    <name evidence="3" type="ORF">AV649_18310</name>
</gene>
<comment type="caution">
    <text evidence="3">The sequence shown here is derived from an EMBL/GenBank/DDBJ whole genome shotgun (WGS) entry which is preliminary data.</text>
</comment>
<dbReference type="InterPro" id="IPR050832">
    <property type="entry name" value="Bact_Acetyltransf"/>
</dbReference>
<dbReference type="Pfam" id="PF00583">
    <property type="entry name" value="Acetyltransf_1"/>
    <property type="match status" value="1"/>
</dbReference>
<evidence type="ECO:0000256" key="1">
    <source>
        <dbReference type="ARBA" id="ARBA00022679"/>
    </source>
</evidence>
<evidence type="ECO:0000256" key="2">
    <source>
        <dbReference type="ARBA" id="ARBA00023315"/>
    </source>
</evidence>
<dbReference type="EMBL" id="LQQY01000011">
    <property type="protein sequence ID" value="KZE50170.1"/>
    <property type="molecule type" value="Genomic_DNA"/>
</dbReference>
<name>A0A0J5S3N3_9BACI</name>
<dbReference type="PANTHER" id="PTHR43877">
    <property type="entry name" value="AMINOALKYLPHOSPHONATE N-ACETYLTRANSFERASE-RELATED-RELATED"/>
    <property type="match status" value="1"/>
</dbReference>
<dbReference type="AlphaFoldDB" id="A0A0J5S3N3"/>
<protein>
    <submittedName>
        <fullName evidence="3">Acetyltransferase</fullName>
    </submittedName>
</protein>
<dbReference type="Gene3D" id="3.40.630.30">
    <property type="match status" value="1"/>
</dbReference>
<dbReference type="OrthoDB" id="9803233at2"/>
<reference evidence="4" key="1">
    <citation type="submission" date="2016-01" db="EMBL/GenBank/DDBJ databases">
        <title>Whole genome sequencing of Bhargavaea cecembensis T14.</title>
        <authorList>
            <person name="Hong K.W."/>
        </authorList>
    </citation>
    <scope>NUCLEOTIDE SEQUENCE [LARGE SCALE GENOMIC DNA]</scope>
    <source>
        <strain evidence="4">M19</strain>
    </source>
</reference>
<organism evidence="3 4">
    <name type="scientific">Rossellomorea marisflavi</name>
    <dbReference type="NCBI Taxonomy" id="189381"/>
    <lineage>
        <taxon>Bacteria</taxon>
        <taxon>Bacillati</taxon>
        <taxon>Bacillota</taxon>
        <taxon>Bacilli</taxon>
        <taxon>Bacillales</taxon>
        <taxon>Bacillaceae</taxon>
        <taxon>Rossellomorea</taxon>
    </lineage>
</organism>
<dbReference type="CDD" id="cd04301">
    <property type="entry name" value="NAT_SF"/>
    <property type="match status" value="1"/>
</dbReference>
<keyword evidence="1 3" id="KW-0808">Transferase</keyword>
<dbReference type="PROSITE" id="PS51186">
    <property type="entry name" value="GNAT"/>
    <property type="match status" value="1"/>
</dbReference>
<dbReference type="GO" id="GO:0016747">
    <property type="term" value="F:acyltransferase activity, transferring groups other than amino-acyl groups"/>
    <property type="evidence" value="ECO:0007669"/>
    <property type="project" value="InterPro"/>
</dbReference>
<dbReference type="PANTHER" id="PTHR43877:SF5">
    <property type="entry name" value="BLL8307 PROTEIN"/>
    <property type="match status" value="1"/>
</dbReference>
<sequence>MKIIVDDVSGAAIQELITSHLASMNETSPPESVHALGIDKLRREDVTVWSAWIEESLAGCGALKELDPTHGEIKSMKTDPGHLRKGVAGALLSHIIQEAKNRGYRRLSLETGSMDAFRPAQLLYERAGFHYCPPFGSYTDDPNSRFMTLEL</sequence>
<evidence type="ECO:0000313" key="3">
    <source>
        <dbReference type="EMBL" id="KZE50170.1"/>
    </source>
</evidence>
<accession>A0A0J5S3N3</accession>
<dbReference type="RefSeq" id="WP_048007301.1">
    <property type="nucleotide sequence ID" value="NZ_CP085398.1"/>
</dbReference>
<dbReference type="Proteomes" id="UP000076510">
    <property type="component" value="Unassembled WGS sequence"/>
</dbReference>